<protein>
    <submittedName>
        <fullName evidence="1">Uncharacterized protein</fullName>
    </submittedName>
</protein>
<dbReference type="STRING" id="651661.SAMN05660293_01010"/>
<sequence>MKKNFLLYMILAALCLTSCHEISHPYVDTLYMKGTDREKERAEAMVNLYQHYMNSDKDKEVYEVISESNGRFILNYVPALKLLTLSGDPGSGWSNQFKNVDEATLQRLIDENITFQNLEEVGTIGSQFDDVLKVNRPMYSVKTNWR</sequence>
<gene>
    <name evidence="1" type="ORF">SAMN05660293_01010</name>
</gene>
<proteinExistence type="predicted"/>
<evidence type="ECO:0000313" key="1">
    <source>
        <dbReference type="EMBL" id="SKB55892.1"/>
    </source>
</evidence>
<evidence type="ECO:0000313" key="2">
    <source>
        <dbReference type="Proteomes" id="UP000190897"/>
    </source>
</evidence>
<dbReference type="Proteomes" id="UP000190897">
    <property type="component" value="Unassembled WGS sequence"/>
</dbReference>
<dbReference type="OrthoDB" id="963593at2"/>
<accession>A0A1T5C8I8</accession>
<reference evidence="2" key="1">
    <citation type="submission" date="2017-02" db="EMBL/GenBank/DDBJ databases">
        <authorList>
            <person name="Varghese N."/>
            <person name="Submissions S."/>
        </authorList>
    </citation>
    <scope>NUCLEOTIDE SEQUENCE [LARGE SCALE GENOMIC DNA]</scope>
    <source>
        <strain evidence="2">DSM 22270</strain>
    </source>
</reference>
<dbReference type="RefSeq" id="WP_082213521.1">
    <property type="nucleotide sequence ID" value="NZ_FUZA01000001.1"/>
</dbReference>
<organism evidence="1 2">
    <name type="scientific">Dyadobacter psychrophilus</name>
    <dbReference type="NCBI Taxonomy" id="651661"/>
    <lineage>
        <taxon>Bacteria</taxon>
        <taxon>Pseudomonadati</taxon>
        <taxon>Bacteroidota</taxon>
        <taxon>Cytophagia</taxon>
        <taxon>Cytophagales</taxon>
        <taxon>Spirosomataceae</taxon>
        <taxon>Dyadobacter</taxon>
    </lineage>
</organism>
<dbReference type="EMBL" id="FUZA01000001">
    <property type="protein sequence ID" value="SKB55892.1"/>
    <property type="molecule type" value="Genomic_DNA"/>
</dbReference>
<keyword evidence="2" id="KW-1185">Reference proteome</keyword>
<dbReference type="AlphaFoldDB" id="A0A1T5C8I8"/>
<name>A0A1T5C8I8_9BACT</name>